<dbReference type="PANTHER" id="PTHR46797:SF23">
    <property type="entry name" value="HTH-TYPE TRANSCRIPTIONAL REGULATOR SUTR"/>
    <property type="match status" value="1"/>
</dbReference>
<proteinExistence type="predicted"/>
<reference evidence="5 8" key="2">
    <citation type="submission" date="2019-09" db="EMBL/GenBank/DDBJ databases">
        <title>Draft genome sequencing of Hungatella hathewayi 123Y-2.</title>
        <authorList>
            <person name="Lv Q."/>
            <person name="Li S."/>
        </authorList>
    </citation>
    <scope>NUCLEOTIDE SEQUENCE [LARGE SCALE GENOMIC DNA]</scope>
    <source>
        <strain evidence="5 8">123Y-2</strain>
    </source>
</reference>
<dbReference type="InterPro" id="IPR050807">
    <property type="entry name" value="TransReg_Diox_bact_type"/>
</dbReference>
<dbReference type="OrthoDB" id="371153at2"/>
<name>A0A374PAP2_9FIRM</name>
<gene>
    <name evidence="6" type="ORF">DXD79_08110</name>
    <name evidence="5" type="ORF">GNE07_06860</name>
</gene>
<dbReference type="SMART" id="SM00530">
    <property type="entry name" value="HTH_XRE"/>
    <property type="match status" value="1"/>
</dbReference>
<dbReference type="InterPro" id="IPR010982">
    <property type="entry name" value="Lambda_DNA-bd_dom_sf"/>
</dbReference>
<organism evidence="6 7">
    <name type="scientific">Hungatella hathewayi</name>
    <dbReference type="NCBI Taxonomy" id="154046"/>
    <lineage>
        <taxon>Bacteria</taxon>
        <taxon>Bacillati</taxon>
        <taxon>Bacillota</taxon>
        <taxon>Clostridia</taxon>
        <taxon>Lachnospirales</taxon>
        <taxon>Lachnospiraceae</taxon>
        <taxon>Hungatella</taxon>
    </lineage>
</organism>
<dbReference type="AlphaFoldDB" id="A0A374PAP2"/>
<dbReference type="Proteomes" id="UP000434223">
    <property type="component" value="Unassembled WGS sequence"/>
</dbReference>
<dbReference type="PROSITE" id="PS50943">
    <property type="entry name" value="HTH_CROC1"/>
    <property type="match status" value="1"/>
</dbReference>
<evidence type="ECO:0000256" key="1">
    <source>
        <dbReference type="ARBA" id="ARBA00023015"/>
    </source>
</evidence>
<accession>A0A374PAP2</accession>
<dbReference type="Pfam" id="PF01381">
    <property type="entry name" value="HTH_3"/>
    <property type="match status" value="1"/>
</dbReference>
<dbReference type="EMBL" id="WNME01000003">
    <property type="protein sequence ID" value="MUB62778.1"/>
    <property type="molecule type" value="Genomic_DNA"/>
</dbReference>
<evidence type="ECO:0000313" key="6">
    <source>
        <dbReference type="EMBL" id="RGJ06204.1"/>
    </source>
</evidence>
<comment type="caution">
    <text evidence="6">The sequence shown here is derived from an EMBL/GenBank/DDBJ whole genome shotgun (WGS) entry which is preliminary data.</text>
</comment>
<dbReference type="GO" id="GO:0003700">
    <property type="term" value="F:DNA-binding transcription factor activity"/>
    <property type="evidence" value="ECO:0007669"/>
    <property type="project" value="TreeGrafter"/>
</dbReference>
<dbReference type="SUPFAM" id="SSF47413">
    <property type="entry name" value="lambda repressor-like DNA-binding domains"/>
    <property type="match status" value="1"/>
</dbReference>
<evidence type="ECO:0000313" key="5">
    <source>
        <dbReference type="EMBL" id="MUB62778.1"/>
    </source>
</evidence>
<evidence type="ECO:0000256" key="3">
    <source>
        <dbReference type="ARBA" id="ARBA00023163"/>
    </source>
</evidence>
<feature type="domain" description="HTH cro/C1-type" evidence="4">
    <location>
        <begin position="11"/>
        <end position="64"/>
    </location>
</feature>
<evidence type="ECO:0000259" key="4">
    <source>
        <dbReference type="PROSITE" id="PS50943"/>
    </source>
</evidence>
<dbReference type="PANTHER" id="PTHR46797">
    <property type="entry name" value="HTH-TYPE TRANSCRIPTIONAL REGULATOR"/>
    <property type="match status" value="1"/>
</dbReference>
<evidence type="ECO:0000256" key="2">
    <source>
        <dbReference type="ARBA" id="ARBA00023125"/>
    </source>
</evidence>
<evidence type="ECO:0000313" key="8">
    <source>
        <dbReference type="Proteomes" id="UP000434223"/>
    </source>
</evidence>
<dbReference type="Gene3D" id="1.10.260.40">
    <property type="entry name" value="lambda repressor-like DNA-binding domains"/>
    <property type="match status" value="1"/>
</dbReference>
<keyword evidence="3" id="KW-0804">Transcription</keyword>
<dbReference type="Proteomes" id="UP000263014">
    <property type="component" value="Unassembled WGS sequence"/>
</dbReference>
<reference evidence="6 7" key="1">
    <citation type="submission" date="2018-08" db="EMBL/GenBank/DDBJ databases">
        <title>A genome reference for cultivated species of the human gut microbiota.</title>
        <authorList>
            <person name="Zou Y."/>
            <person name="Xue W."/>
            <person name="Luo G."/>
        </authorList>
    </citation>
    <scope>NUCLEOTIDE SEQUENCE [LARGE SCALE GENOMIC DNA]</scope>
    <source>
        <strain evidence="6 7">TM09-12</strain>
    </source>
</reference>
<keyword evidence="2" id="KW-0238">DNA-binding</keyword>
<evidence type="ECO:0000313" key="7">
    <source>
        <dbReference type="Proteomes" id="UP000263014"/>
    </source>
</evidence>
<protein>
    <submittedName>
        <fullName evidence="5">Helix-turn-helix domain-containing protein</fullName>
    </submittedName>
    <submittedName>
        <fullName evidence="6">XRE family transcriptional regulator</fullName>
    </submittedName>
</protein>
<keyword evidence="1" id="KW-0805">Transcription regulation</keyword>
<dbReference type="GO" id="GO:0003677">
    <property type="term" value="F:DNA binding"/>
    <property type="evidence" value="ECO:0007669"/>
    <property type="project" value="UniProtKB-KW"/>
</dbReference>
<dbReference type="EMBL" id="QSON01000003">
    <property type="protein sequence ID" value="RGJ06204.1"/>
    <property type="molecule type" value="Genomic_DNA"/>
</dbReference>
<dbReference type="CDD" id="cd00093">
    <property type="entry name" value="HTH_XRE"/>
    <property type="match status" value="1"/>
</dbReference>
<dbReference type="InterPro" id="IPR001387">
    <property type="entry name" value="Cro/C1-type_HTH"/>
</dbReference>
<sequence length="117" mass="12892">MLNSFDIAQNIRLVRETKGLTIEKLAELAGVSANHMSKVENGLRNLSMESYLNVLQALDVYPVFVAGADDGKETKKYISDFMEIIKDCSGREVAFLLNMAVSMKENMIKTGLTASGK</sequence>
<dbReference type="GO" id="GO:0005829">
    <property type="term" value="C:cytosol"/>
    <property type="evidence" value="ECO:0007669"/>
    <property type="project" value="TreeGrafter"/>
</dbReference>